<dbReference type="Proteomes" id="UP001249760">
    <property type="component" value="Unassembled WGS sequence"/>
</dbReference>
<accession>A0ABU3JL63</accession>
<keyword evidence="3" id="KW-0540">Nuclease</keyword>
<name>A0ABU3JL63_9ACTN</name>
<feature type="region of interest" description="Disordered" evidence="1">
    <location>
        <begin position="267"/>
        <end position="286"/>
    </location>
</feature>
<dbReference type="Gene3D" id="3.40.1350.10">
    <property type="match status" value="1"/>
</dbReference>
<organism evidence="3 4">
    <name type="scientific">Streptomyces lusitanus</name>
    <dbReference type="NCBI Taxonomy" id="68232"/>
    <lineage>
        <taxon>Bacteria</taxon>
        <taxon>Bacillati</taxon>
        <taxon>Actinomycetota</taxon>
        <taxon>Actinomycetes</taxon>
        <taxon>Kitasatosporales</taxon>
        <taxon>Streptomycetaceae</taxon>
        <taxon>Streptomyces</taxon>
    </lineage>
</organism>
<feature type="compositionally biased region" description="Basic and acidic residues" evidence="1">
    <location>
        <begin position="1"/>
        <end position="12"/>
    </location>
</feature>
<dbReference type="InterPro" id="IPR007560">
    <property type="entry name" value="Restrct_endonuc_IV_Mrr"/>
</dbReference>
<dbReference type="InterPro" id="IPR011856">
    <property type="entry name" value="tRNA_endonuc-like_dom_sf"/>
</dbReference>
<keyword evidence="4" id="KW-1185">Reference proteome</keyword>
<feature type="region of interest" description="Disordered" evidence="1">
    <location>
        <begin position="1"/>
        <end position="24"/>
    </location>
</feature>
<comment type="caution">
    <text evidence="3">The sequence shown here is derived from an EMBL/GenBank/DDBJ whole genome shotgun (WGS) entry which is preliminary data.</text>
</comment>
<sequence>MSNLRSDPRTSDAVRGSGWTSGSPQAEQLLSRLGAGERVELLFVTLRYQGALTARRLLLWRGTFRVQCVELSRPLPLVGTGSRSAFGETLVLDAPGGAIELKPLPPHVASALTAAGRSAAATPTAHHAAAAGRVSGTPRAEESVGVAGSYHPRVILTWQDAELAAVDHMRGLGFADARVTGAGADGGIDVFARDAVAQVKHYSQPIGVGPVRELRGVADPHQHLLFYASGGYTAAARQFADERKVALYSLAESGHVTPLNETATRLSARSAPAPSSGWSQASGWGRGAAAERASRRAAELDAQRQTVLRLIARVRAHTSEVHALPSNRYTKDRIKALKAAHKLTERAESLLARSRADFQTHGGRKQLIASADEKAREAALKLGLRV</sequence>
<dbReference type="RefSeq" id="WP_394306445.1">
    <property type="nucleotide sequence ID" value="NZ_JASKMA010000003.1"/>
</dbReference>
<feature type="domain" description="Restriction endonuclease type IV Mrr" evidence="2">
    <location>
        <begin position="156"/>
        <end position="249"/>
    </location>
</feature>
<reference evidence="3 4" key="1">
    <citation type="submission" date="2023-05" db="EMBL/GenBank/DDBJ databases">
        <title>Streptomyces fuscus sp. nov., a brown-black pigment producing actinomyces isolated from dry sand of Sea duck farm.</title>
        <authorList>
            <person name="Xie J."/>
            <person name="Shen N."/>
        </authorList>
    </citation>
    <scope>NUCLEOTIDE SEQUENCE [LARGE SCALE GENOMIC DNA]</scope>
    <source>
        <strain evidence="3 4">CGMCC 4.1745</strain>
    </source>
</reference>
<proteinExistence type="predicted"/>
<keyword evidence="3" id="KW-0255">Endonuclease</keyword>
<dbReference type="InterPro" id="IPR011335">
    <property type="entry name" value="Restrct_endonuc-II-like"/>
</dbReference>
<evidence type="ECO:0000259" key="2">
    <source>
        <dbReference type="Pfam" id="PF04471"/>
    </source>
</evidence>
<gene>
    <name evidence="3" type="ORF">QNO04_04370</name>
</gene>
<dbReference type="Pfam" id="PF04471">
    <property type="entry name" value="Mrr_cat"/>
    <property type="match status" value="1"/>
</dbReference>
<evidence type="ECO:0000313" key="3">
    <source>
        <dbReference type="EMBL" id="MDT6982683.1"/>
    </source>
</evidence>
<evidence type="ECO:0000256" key="1">
    <source>
        <dbReference type="SAM" id="MobiDB-lite"/>
    </source>
</evidence>
<protein>
    <submittedName>
        <fullName evidence="3">Restriction endonuclease</fullName>
    </submittedName>
</protein>
<evidence type="ECO:0000313" key="4">
    <source>
        <dbReference type="Proteomes" id="UP001249760"/>
    </source>
</evidence>
<keyword evidence="3" id="KW-0378">Hydrolase</keyword>
<dbReference type="SUPFAM" id="SSF52980">
    <property type="entry name" value="Restriction endonuclease-like"/>
    <property type="match status" value="1"/>
</dbReference>
<dbReference type="EMBL" id="JASKMA010000003">
    <property type="protein sequence ID" value="MDT6982683.1"/>
    <property type="molecule type" value="Genomic_DNA"/>
</dbReference>
<dbReference type="GO" id="GO:0004519">
    <property type="term" value="F:endonuclease activity"/>
    <property type="evidence" value="ECO:0007669"/>
    <property type="project" value="UniProtKB-KW"/>
</dbReference>